<dbReference type="KEGG" id="rml:FF011L_53000"/>
<gene>
    <name evidence="2" type="ORF">FF011L_53000</name>
</gene>
<feature type="region of interest" description="Disordered" evidence="1">
    <location>
        <begin position="152"/>
        <end position="185"/>
    </location>
</feature>
<accession>A0A517MNN3</accession>
<keyword evidence="3" id="KW-1185">Reference proteome</keyword>
<evidence type="ECO:0000256" key="1">
    <source>
        <dbReference type="SAM" id="MobiDB-lite"/>
    </source>
</evidence>
<dbReference type="Proteomes" id="UP000320672">
    <property type="component" value="Chromosome"/>
</dbReference>
<proteinExistence type="predicted"/>
<reference evidence="2 3" key="1">
    <citation type="submission" date="2019-02" db="EMBL/GenBank/DDBJ databases">
        <title>Deep-cultivation of Planctomycetes and their phenomic and genomic characterization uncovers novel biology.</title>
        <authorList>
            <person name="Wiegand S."/>
            <person name="Jogler M."/>
            <person name="Boedeker C."/>
            <person name="Pinto D."/>
            <person name="Vollmers J."/>
            <person name="Rivas-Marin E."/>
            <person name="Kohn T."/>
            <person name="Peeters S.H."/>
            <person name="Heuer A."/>
            <person name="Rast P."/>
            <person name="Oberbeckmann S."/>
            <person name="Bunk B."/>
            <person name="Jeske O."/>
            <person name="Meyerdierks A."/>
            <person name="Storesund J.E."/>
            <person name="Kallscheuer N."/>
            <person name="Luecker S."/>
            <person name="Lage O.M."/>
            <person name="Pohl T."/>
            <person name="Merkel B.J."/>
            <person name="Hornburger P."/>
            <person name="Mueller R.-W."/>
            <person name="Bruemmer F."/>
            <person name="Labrenz M."/>
            <person name="Spormann A.M."/>
            <person name="Op den Camp H."/>
            <person name="Overmann J."/>
            <person name="Amann R."/>
            <person name="Jetten M.S.M."/>
            <person name="Mascher T."/>
            <person name="Medema M.H."/>
            <person name="Devos D.P."/>
            <person name="Kaster A.-K."/>
            <person name="Ovreas L."/>
            <person name="Rohde M."/>
            <person name="Galperin M.Y."/>
            <person name="Jogler C."/>
        </authorList>
    </citation>
    <scope>NUCLEOTIDE SEQUENCE [LARGE SCALE GENOMIC DNA]</scope>
    <source>
        <strain evidence="2 3">FF011L</strain>
    </source>
</reference>
<sequence length="363" mass="39650">MNFKNKILFPEPMTGSPFRFSLYALIGGLLFTLLVVTPAGALPPEGYVLLRNGNVLPGQAVQEGSYVQIQQGSETAIRLPQDQILCWGPTLETLYEYRVTHRQPHSLTARFSDLRWCLEQGLVEIAQEELAALRKLAPNDRRLEGMKALMAHASQKSDSPPSLGVTDSAESTKPPLAESDLLDDPNELPHSLVTVYSARIQTLLINRCGQAGCHGGGSEATWQMDHFGRSGRPSSQMTMENLQQLLTWVHEDQPAASPLLIRASQPHGGAELPPLRATDAGLLSQLQQWVFEAANRNRPQANQALVSDINGPPRVAAAHATASHAISASSDPNQPQRLPPVENPFDPAVFNRMYHRTGGTMPD</sequence>
<protein>
    <submittedName>
        <fullName evidence="2">Uncharacterized protein</fullName>
    </submittedName>
</protein>
<organism evidence="2 3">
    <name type="scientific">Roseimaritima multifibrata</name>
    <dbReference type="NCBI Taxonomy" id="1930274"/>
    <lineage>
        <taxon>Bacteria</taxon>
        <taxon>Pseudomonadati</taxon>
        <taxon>Planctomycetota</taxon>
        <taxon>Planctomycetia</taxon>
        <taxon>Pirellulales</taxon>
        <taxon>Pirellulaceae</taxon>
        <taxon>Roseimaritima</taxon>
    </lineage>
</organism>
<feature type="compositionally biased region" description="Low complexity" evidence="1">
    <location>
        <begin position="316"/>
        <end position="330"/>
    </location>
</feature>
<evidence type="ECO:0000313" key="3">
    <source>
        <dbReference type="Proteomes" id="UP000320672"/>
    </source>
</evidence>
<name>A0A517MNN3_9BACT</name>
<dbReference type="EMBL" id="CP036262">
    <property type="protein sequence ID" value="QDS96489.1"/>
    <property type="molecule type" value="Genomic_DNA"/>
</dbReference>
<feature type="region of interest" description="Disordered" evidence="1">
    <location>
        <begin position="315"/>
        <end position="347"/>
    </location>
</feature>
<dbReference type="AlphaFoldDB" id="A0A517MNN3"/>
<evidence type="ECO:0000313" key="2">
    <source>
        <dbReference type="EMBL" id="QDS96489.1"/>
    </source>
</evidence>